<comment type="function">
    <text evidence="4">Flagellin is the subunit protein which polymerizes to form the filaments of bacterial flagella.</text>
</comment>
<comment type="subcellular location">
    <subcellularLocation>
        <location evidence="4">Secreted</location>
    </subcellularLocation>
    <subcellularLocation>
        <location evidence="4">Bacterial flagellum</location>
    </subcellularLocation>
</comment>
<dbReference type="Gene3D" id="1.20.1330.10">
    <property type="entry name" value="f41 fragment of flagellin, N-terminal domain"/>
    <property type="match status" value="2"/>
</dbReference>
<dbReference type="InterPro" id="IPR042187">
    <property type="entry name" value="Flagellin_C_sub2"/>
</dbReference>
<dbReference type="PANTHER" id="PTHR42792:SF2">
    <property type="entry name" value="FLAGELLIN"/>
    <property type="match status" value="1"/>
</dbReference>
<evidence type="ECO:0000313" key="9">
    <source>
        <dbReference type="Proteomes" id="UP001528823"/>
    </source>
</evidence>
<proteinExistence type="inferred from homology"/>
<keyword evidence="5" id="KW-0175">Coiled coil</keyword>
<dbReference type="Pfam" id="PF00700">
    <property type="entry name" value="Flagellin_C"/>
    <property type="match status" value="1"/>
</dbReference>
<accession>A0ABT5UDE3</accession>
<name>A0ABT5UDE3_9GAMM</name>
<evidence type="ECO:0000256" key="1">
    <source>
        <dbReference type="ARBA" id="ARBA00005709"/>
    </source>
</evidence>
<dbReference type="PANTHER" id="PTHR42792">
    <property type="entry name" value="FLAGELLIN"/>
    <property type="match status" value="1"/>
</dbReference>
<organism evidence="8 9">
    <name type="scientific">Spartinivicinus poritis</name>
    <dbReference type="NCBI Taxonomy" id="2994640"/>
    <lineage>
        <taxon>Bacteria</taxon>
        <taxon>Pseudomonadati</taxon>
        <taxon>Pseudomonadota</taxon>
        <taxon>Gammaproteobacteria</taxon>
        <taxon>Oceanospirillales</taxon>
        <taxon>Zooshikellaceae</taxon>
        <taxon>Spartinivicinus</taxon>
    </lineage>
</organism>
<dbReference type="PRINTS" id="PR00207">
    <property type="entry name" value="FLAGELLIN"/>
</dbReference>
<dbReference type="SUPFAM" id="SSF64518">
    <property type="entry name" value="Phase 1 flagellin"/>
    <property type="match status" value="2"/>
</dbReference>
<dbReference type="InterPro" id="IPR001492">
    <property type="entry name" value="Flagellin"/>
</dbReference>
<dbReference type="InterPro" id="IPR001029">
    <property type="entry name" value="Flagellin_N"/>
</dbReference>
<dbReference type="RefSeq" id="WP_274689865.1">
    <property type="nucleotide sequence ID" value="NZ_JAPMOU010000021.1"/>
</dbReference>
<dbReference type="Gene3D" id="2.170.280.10">
    <property type="entry name" value="f41 fragment of flagellin, middle domain"/>
    <property type="match status" value="1"/>
</dbReference>
<reference evidence="8 9" key="1">
    <citation type="submission" date="2022-11" db="EMBL/GenBank/DDBJ databases">
        <title>Spartinivicinus poritis sp. nov., isolated from scleractinian coral Porites lutea.</title>
        <authorList>
            <person name="Zhang G."/>
            <person name="Cai L."/>
            <person name="Wei Q."/>
        </authorList>
    </citation>
    <scope>NUCLEOTIDE SEQUENCE [LARGE SCALE GENOMIC DNA]</scope>
    <source>
        <strain evidence="8 9">A2-2</strain>
    </source>
</reference>
<feature type="domain" description="Flagellin C-terminal" evidence="7">
    <location>
        <begin position="645"/>
        <end position="729"/>
    </location>
</feature>
<keyword evidence="2 4" id="KW-0964">Secreted</keyword>
<feature type="domain" description="Flagellin N-terminal" evidence="6">
    <location>
        <begin position="5"/>
        <end position="143"/>
    </location>
</feature>
<dbReference type="Gene3D" id="6.10.10.10">
    <property type="entry name" value="Flagellar export chaperone, C-terminal domain"/>
    <property type="match status" value="1"/>
</dbReference>
<dbReference type="Proteomes" id="UP001528823">
    <property type="component" value="Unassembled WGS sequence"/>
</dbReference>
<evidence type="ECO:0000256" key="3">
    <source>
        <dbReference type="ARBA" id="ARBA00023143"/>
    </source>
</evidence>
<keyword evidence="8" id="KW-0966">Cell projection</keyword>
<keyword evidence="8" id="KW-0282">Flagellum</keyword>
<evidence type="ECO:0000313" key="8">
    <source>
        <dbReference type="EMBL" id="MDE1463527.1"/>
    </source>
</evidence>
<evidence type="ECO:0000256" key="5">
    <source>
        <dbReference type="SAM" id="Coils"/>
    </source>
</evidence>
<keyword evidence="9" id="KW-1185">Reference proteome</keyword>
<protein>
    <recommendedName>
        <fullName evidence="4">Flagellin</fullName>
    </recommendedName>
</protein>
<dbReference type="Gene3D" id="6.10.280.190">
    <property type="match status" value="1"/>
</dbReference>
<evidence type="ECO:0000259" key="7">
    <source>
        <dbReference type="Pfam" id="PF00700"/>
    </source>
</evidence>
<comment type="similarity">
    <text evidence="1 4">Belongs to the bacterial flagellin family.</text>
</comment>
<dbReference type="Gene3D" id="2.30.220.10">
    <property type="entry name" value="f41 fragment of flagellin, C-terminal domain"/>
    <property type="match status" value="1"/>
</dbReference>
<evidence type="ECO:0000256" key="2">
    <source>
        <dbReference type="ARBA" id="ARBA00022525"/>
    </source>
</evidence>
<gene>
    <name evidence="8" type="ORF">ORQ98_16340</name>
</gene>
<evidence type="ECO:0000256" key="4">
    <source>
        <dbReference type="RuleBase" id="RU362073"/>
    </source>
</evidence>
<keyword evidence="3 4" id="KW-0975">Bacterial flagellum</keyword>
<dbReference type="EMBL" id="JAPMOU010000021">
    <property type="protein sequence ID" value="MDE1463527.1"/>
    <property type="molecule type" value="Genomic_DNA"/>
</dbReference>
<feature type="coiled-coil region" evidence="5">
    <location>
        <begin position="102"/>
        <end position="129"/>
    </location>
</feature>
<keyword evidence="8" id="KW-0969">Cilium</keyword>
<dbReference type="Gene3D" id="3.30.70.2120">
    <property type="match status" value="1"/>
</dbReference>
<dbReference type="Pfam" id="PF00669">
    <property type="entry name" value="Flagellin_N"/>
    <property type="match status" value="1"/>
</dbReference>
<evidence type="ECO:0000259" key="6">
    <source>
        <dbReference type="Pfam" id="PF00669"/>
    </source>
</evidence>
<sequence>MPQVINTNIASLNAQRHLNSSQSANATALQRLSSGLRINSARDDAAGLSISTRFDTQVRGLNVAIRNANDGVSLAQIAEGALSAMKDNLLRIRDLALQAANATNSAEDREALNAEVQQLKKEIQRVSEQTNYNGTQLLDGTFTEVTFQIGANEGENIAFNIEGARVDQLGASEEVGVSARGTSTGIAQGDLLINGVPIPSSKSTSDTASVANKSASAISKVAAINSKSDETGVTAEVLTNSVEGTNQTTPAVTTAGDILLNGVTITLATSANLSTDSNREAVVTAINAFSNQTGVVATNTGQDASGIVLEAADGRNITLIYNNSGGDNVTSAATGMPTIGGAANVGTTADITSAAAITAASSGASASGGFTLISKDGTPIKIEQGTSGQLNQNVGLAEGTYPGTGAFLSSLAAIDGDSGTAGKQAAPTLNDGDLVINDVPVPAGNPLDDTASSQDKGSSAITKAAAINKVSERTGVTATPNPNLVNGSTMTAAATSGVLTINGVQTSTINTTTDSEASRFAVVNAINAISGQTGVTAVDTGSDTGGVQLFAEDGRNITITFPTAGTPLTPASTGLVNTGLAAGTAGTYESSIRLNSAAPITLTSNNANGLTNHGLQAGTFGGAETGQFLQDIDISTVEGALTALESVDHALQSINLQRSNLGAIQNRFESTVSNQAIAAENLSAANSRIKDADFAAETAELARTQVLQQAGIAMLSQANALPQQVLQLLQG</sequence>
<dbReference type="InterPro" id="IPR046358">
    <property type="entry name" value="Flagellin_C"/>
</dbReference>
<dbReference type="Gene3D" id="2.60.40.4390">
    <property type="match status" value="1"/>
</dbReference>
<comment type="caution">
    <text evidence="8">The sequence shown here is derived from an EMBL/GenBank/DDBJ whole genome shotgun (WGS) entry which is preliminary data.</text>
</comment>